<protein>
    <submittedName>
        <fullName evidence="2">Uncharacterized protein</fullName>
    </submittedName>
</protein>
<name>A0AC35FJN6_9BILA</name>
<organism evidence="1 2">
    <name type="scientific">Panagrolaimus sp. PS1159</name>
    <dbReference type="NCBI Taxonomy" id="55785"/>
    <lineage>
        <taxon>Eukaryota</taxon>
        <taxon>Metazoa</taxon>
        <taxon>Ecdysozoa</taxon>
        <taxon>Nematoda</taxon>
        <taxon>Chromadorea</taxon>
        <taxon>Rhabditida</taxon>
        <taxon>Tylenchina</taxon>
        <taxon>Panagrolaimomorpha</taxon>
        <taxon>Panagrolaimoidea</taxon>
        <taxon>Panagrolaimidae</taxon>
        <taxon>Panagrolaimus</taxon>
    </lineage>
</organism>
<dbReference type="WBParaSite" id="PS1159_v2.g18138.t1">
    <property type="protein sequence ID" value="PS1159_v2.g18138.t1"/>
    <property type="gene ID" value="PS1159_v2.g18138"/>
</dbReference>
<accession>A0AC35FJN6</accession>
<reference evidence="2" key="1">
    <citation type="submission" date="2022-11" db="UniProtKB">
        <authorList>
            <consortium name="WormBaseParasite"/>
        </authorList>
    </citation>
    <scope>IDENTIFICATION</scope>
</reference>
<sequence>MANELEISSSLTDGHQRRGGKSRSIFNRLRLRSRSVANISREKPSGNYFSSWFSKKSTPPDAAASAFTAISAAGVAAGNVATSTTDDEADSLQTKTLKKYADLQTSPIYKKHCFKSNGLTSTEIGDCDRRQMSASHSNLQSTTTFHPEMNGRLDDAHSFASNAGTSRMPSYVNISLAANGYSRSRTNLHTVLSRSGDVHRLIVDGTDVRDVNPNHKAVIFVGDAMKKSPSNNSSPFSFIIPEFTVNNESLSIFRILADNLQNSLSKSVENSEAILSRTDISEEAREAILVASGHTRVLLKSKIKKMLQLIEKHKETNAETVTLNDLASFWEMMDIDVSKIREQFAIVEKFRLNEWKPLPDDAISSQASTPRSTPKQKPAKLNSKIDTPRTASSTPRAAARPNVKEFLAARRKEMANSQKVENGHNGDTLVATQ</sequence>
<dbReference type="Proteomes" id="UP000887580">
    <property type="component" value="Unplaced"/>
</dbReference>
<evidence type="ECO:0000313" key="1">
    <source>
        <dbReference type="Proteomes" id="UP000887580"/>
    </source>
</evidence>
<evidence type="ECO:0000313" key="2">
    <source>
        <dbReference type="WBParaSite" id="PS1159_v2.g18138.t1"/>
    </source>
</evidence>
<proteinExistence type="predicted"/>